<dbReference type="GO" id="GO:0003729">
    <property type="term" value="F:mRNA binding"/>
    <property type="evidence" value="ECO:0007669"/>
    <property type="project" value="InterPro"/>
</dbReference>
<proteinExistence type="predicted"/>
<feature type="compositionally biased region" description="Basic and acidic residues" evidence="1">
    <location>
        <begin position="419"/>
        <end position="429"/>
    </location>
</feature>
<accession>A0AAW1THJ9</accession>
<dbReference type="GO" id="GO:0006369">
    <property type="term" value="P:termination of RNA polymerase II transcription"/>
    <property type="evidence" value="ECO:0007669"/>
    <property type="project" value="InterPro"/>
</dbReference>
<dbReference type="GO" id="GO:0000993">
    <property type="term" value="F:RNA polymerase II complex binding"/>
    <property type="evidence" value="ECO:0007669"/>
    <property type="project" value="InterPro"/>
</dbReference>
<name>A0AAW1THJ9_9CHLO</name>
<sequence length="469" mass="51598">MASEQLREFIFQYKAELEDLTSNVKVAINTLSQLADEWKEQAAPSIAALVEKRLLNCDPKHKLPALYLLDSIVKNVRQPYISLFARNLPEVFSKIWQSCEDARQQLTKLLGTWTSLFPAEMLSVIQQRIQSVPQRPVSAPRPVGATPAMPVVPPAPPSAAYMLPHDHSSLLQAGLLSIPASDAGMTSAYGQGLPQGPSSSPGSLSPRSLKAHDPDVIMSLLDLPEHIKAKHRGVYHKQQQKKRKAMEQPMSRHWYADSNSWIKATTIDPVSLAQEQQEEDAEQLPQKVPTVPVDDSQQECALSGEKFDTIWDIESEDWHYLGAVRLDAQQAARYGLAEGVLVLADCLSTARQEDAGYESPAAEEELPAQQEGQVVKAEDPMVPPPFAASLSPSTQLTGIKRTHLNVPAIPPADETQAEPESKQDLEHPDSTSPESAKQEPVASAVPQDEEQAIHEVFARDSKRVKVEPV</sequence>
<feature type="region of interest" description="Disordered" evidence="1">
    <location>
        <begin position="409"/>
        <end position="469"/>
    </location>
</feature>
<feature type="compositionally biased region" description="Low complexity" evidence="1">
    <location>
        <begin position="190"/>
        <end position="206"/>
    </location>
</feature>
<dbReference type="EMBL" id="JALJOV010000066">
    <property type="protein sequence ID" value="KAK9867749.1"/>
    <property type="molecule type" value="Genomic_DNA"/>
</dbReference>
<feature type="region of interest" description="Disordered" evidence="1">
    <location>
        <begin position="187"/>
        <end position="210"/>
    </location>
</feature>
<protein>
    <recommendedName>
        <fullName evidence="2">CID domain-containing protein</fullName>
    </recommendedName>
</protein>
<dbReference type="Gene3D" id="1.25.40.90">
    <property type="match status" value="1"/>
</dbReference>
<feature type="compositionally biased region" description="Basic and acidic residues" evidence="1">
    <location>
        <begin position="451"/>
        <end position="469"/>
    </location>
</feature>
<evidence type="ECO:0000256" key="1">
    <source>
        <dbReference type="SAM" id="MobiDB-lite"/>
    </source>
</evidence>
<dbReference type="PROSITE" id="PS51391">
    <property type="entry name" value="CID"/>
    <property type="match status" value="1"/>
</dbReference>
<dbReference type="InterPro" id="IPR006569">
    <property type="entry name" value="CID_dom"/>
</dbReference>
<comment type="caution">
    <text evidence="3">The sequence shown here is derived from an EMBL/GenBank/DDBJ whole genome shotgun (WGS) entry which is preliminary data.</text>
</comment>
<dbReference type="SMART" id="SM00582">
    <property type="entry name" value="RPR"/>
    <property type="match status" value="1"/>
</dbReference>
<dbReference type="InterPro" id="IPR047415">
    <property type="entry name" value="Pcf11_CID"/>
</dbReference>
<evidence type="ECO:0000259" key="2">
    <source>
        <dbReference type="PROSITE" id="PS51391"/>
    </source>
</evidence>
<feature type="region of interest" description="Disordered" evidence="1">
    <location>
        <begin position="355"/>
        <end position="374"/>
    </location>
</feature>
<dbReference type="GO" id="GO:0031124">
    <property type="term" value="P:mRNA 3'-end processing"/>
    <property type="evidence" value="ECO:0007669"/>
    <property type="project" value="InterPro"/>
</dbReference>
<dbReference type="SUPFAM" id="SSF48464">
    <property type="entry name" value="ENTH/VHS domain"/>
    <property type="match status" value="1"/>
</dbReference>
<dbReference type="Pfam" id="PF23228">
    <property type="entry name" value="zf_PCFS4"/>
    <property type="match status" value="1"/>
</dbReference>
<gene>
    <name evidence="3" type="ORF">WJX84_000921</name>
</gene>
<dbReference type="Pfam" id="PF04818">
    <property type="entry name" value="CID"/>
    <property type="match status" value="1"/>
</dbReference>
<dbReference type="InterPro" id="IPR045154">
    <property type="entry name" value="PCF11-like"/>
</dbReference>
<dbReference type="CDD" id="cd16982">
    <property type="entry name" value="CID_Pcf11"/>
    <property type="match status" value="1"/>
</dbReference>
<organism evidence="3 4">
    <name type="scientific">Apatococcus fuscideae</name>
    <dbReference type="NCBI Taxonomy" id="2026836"/>
    <lineage>
        <taxon>Eukaryota</taxon>
        <taxon>Viridiplantae</taxon>
        <taxon>Chlorophyta</taxon>
        <taxon>core chlorophytes</taxon>
        <taxon>Trebouxiophyceae</taxon>
        <taxon>Chlorellales</taxon>
        <taxon>Chlorellaceae</taxon>
        <taxon>Apatococcus</taxon>
    </lineage>
</organism>
<dbReference type="InterPro" id="IPR008942">
    <property type="entry name" value="ENTH_VHS"/>
</dbReference>
<dbReference type="GO" id="GO:0005849">
    <property type="term" value="C:mRNA cleavage factor complex"/>
    <property type="evidence" value="ECO:0007669"/>
    <property type="project" value="TreeGrafter"/>
</dbReference>
<dbReference type="Proteomes" id="UP001485043">
    <property type="component" value="Unassembled WGS sequence"/>
</dbReference>
<feature type="domain" description="CID" evidence="2">
    <location>
        <begin position="5"/>
        <end position="133"/>
    </location>
</feature>
<evidence type="ECO:0000313" key="3">
    <source>
        <dbReference type="EMBL" id="KAK9867749.1"/>
    </source>
</evidence>
<dbReference type="AlphaFoldDB" id="A0AAW1THJ9"/>
<reference evidence="3 4" key="1">
    <citation type="journal article" date="2024" name="Nat. Commun.">
        <title>Phylogenomics reveals the evolutionary origins of lichenization in chlorophyte algae.</title>
        <authorList>
            <person name="Puginier C."/>
            <person name="Libourel C."/>
            <person name="Otte J."/>
            <person name="Skaloud P."/>
            <person name="Haon M."/>
            <person name="Grisel S."/>
            <person name="Petersen M."/>
            <person name="Berrin J.G."/>
            <person name="Delaux P.M."/>
            <person name="Dal Grande F."/>
            <person name="Keller J."/>
        </authorList>
    </citation>
    <scope>NUCLEOTIDE SEQUENCE [LARGE SCALE GENOMIC DNA]</scope>
    <source>
        <strain evidence="3 4">SAG 2523</strain>
    </source>
</reference>
<dbReference type="PANTHER" id="PTHR15921">
    <property type="entry name" value="PRE-MRNA CLEAVAGE COMPLEX II"/>
    <property type="match status" value="1"/>
</dbReference>
<dbReference type="GO" id="GO:0005737">
    <property type="term" value="C:cytoplasm"/>
    <property type="evidence" value="ECO:0007669"/>
    <property type="project" value="TreeGrafter"/>
</dbReference>
<keyword evidence="4" id="KW-1185">Reference proteome</keyword>
<dbReference type="PANTHER" id="PTHR15921:SF3">
    <property type="entry name" value="PRE-MRNA CLEAVAGE COMPLEX 2 PROTEIN PCF11"/>
    <property type="match status" value="1"/>
</dbReference>
<evidence type="ECO:0000313" key="4">
    <source>
        <dbReference type="Proteomes" id="UP001485043"/>
    </source>
</evidence>
<dbReference type="InterPro" id="IPR057242">
    <property type="entry name" value="PCFS4-like"/>
</dbReference>